<gene>
    <name evidence="1" type="ORF">KAM382_42640</name>
</gene>
<evidence type="ECO:0000313" key="2">
    <source>
        <dbReference type="Proteomes" id="UP000737420"/>
    </source>
</evidence>
<organism evidence="1 2">
    <name type="scientific">Aeromonas caviae</name>
    <name type="common">Aeromonas punctata</name>
    <dbReference type="NCBI Taxonomy" id="648"/>
    <lineage>
        <taxon>Bacteria</taxon>
        <taxon>Pseudomonadati</taxon>
        <taxon>Pseudomonadota</taxon>
        <taxon>Gammaproteobacteria</taxon>
        <taxon>Aeromonadales</taxon>
        <taxon>Aeromonadaceae</taxon>
        <taxon>Aeromonas</taxon>
    </lineage>
</organism>
<evidence type="ECO:0000313" key="1">
    <source>
        <dbReference type="EMBL" id="GJB94203.1"/>
    </source>
</evidence>
<name>A0ABD0BER7_AERCA</name>
<comment type="caution">
    <text evidence="1">The sequence shown here is derived from an EMBL/GenBank/DDBJ whole genome shotgun (WGS) entry which is preliminary data.</text>
</comment>
<dbReference type="Proteomes" id="UP000737420">
    <property type="component" value="Unassembled WGS sequence"/>
</dbReference>
<accession>A0ABD0BER7</accession>
<dbReference type="AlphaFoldDB" id="A0ABD0BER7"/>
<dbReference type="EMBL" id="BPOP01000082">
    <property type="protein sequence ID" value="GJB94203.1"/>
    <property type="molecule type" value="Genomic_DNA"/>
</dbReference>
<sequence length="225" mass="24419">MGERAEMLKEWVEHHMTSQRADPAKEKELADVLASLSSVSDEVRLIATLAYVFGVSLSAIATKIGISRTAVAAKIRPVSEILSPAKPRGIIREEILKAFPALPADELTFAVKRVHNLKNHRYDPERSLSQDEAIQQVKAEVAAAIAAKHPYLGAPGVGVTASGRGVEYTVNGITGTPAELLRKVTGLLPSSAEYKRLYRQIYNEAQKKSMEDAVRDVVGRFSSAG</sequence>
<proteinExistence type="predicted"/>
<protein>
    <submittedName>
        <fullName evidence="1">Uncharacterized protein</fullName>
    </submittedName>
</protein>
<reference evidence="1 2" key="1">
    <citation type="submission" date="2021-07" db="EMBL/GenBank/DDBJ databases">
        <title>Draft genome sequence of carbapenem-resistant Aeromonas spp. in Japan.</title>
        <authorList>
            <person name="Maehana S."/>
            <person name="Suzuki M."/>
            <person name="Kitasato H."/>
        </authorList>
    </citation>
    <scope>NUCLEOTIDE SEQUENCE [LARGE SCALE GENOMIC DNA]</scope>
    <source>
        <strain evidence="1 2">KAM382</strain>
    </source>
</reference>